<keyword evidence="4" id="KW-1185">Reference proteome</keyword>
<evidence type="ECO:0000256" key="1">
    <source>
        <dbReference type="SAM" id="MobiDB-lite"/>
    </source>
</evidence>
<dbReference type="Gene3D" id="3.30.710.10">
    <property type="entry name" value="Potassium Channel Kv1.1, Chain A"/>
    <property type="match status" value="1"/>
</dbReference>
<comment type="caution">
    <text evidence="3">The sequence shown here is derived from an EMBL/GenBank/DDBJ whole genome shotgun (WGS) entry which is preliminary data.</text>
</comment>
<dbReference type="PANTHER" id="PTHR46105:SF30">
    <property type="entry name" value="ZINC FINGER AND BTB DOMAIN CONTAINING 49"/>
    <property type="match status" value="1"/>
</dbReference>
<evidence type="ECO:0000313" key="3">
    <source>
        <dbReference type="EMBL" id="CAG5986469.1"/>
    </source>
</evidence>
<protein>
    <submittedName>
        <fullName evidence="3">(Atlantic silverside) hypothetical protein</fullName>
    </submittedName>
</protein>
<sequence>MTAMAHISGHGRLLLQRLHQQREMDFLCDVTIMVKDVEFRAHRNILAAFSSYFSSQAEKGQEITTLDPDKSKLSQDNKGLVSIPEGEPPNPEPVTPGAKVSAPPGATGQDPAAIGGALAQDFKAEPSQLPLSSGEPVGFETEGEHQTINSDTLHALVEQLRPQASPAQSLEQIVIIRTVDAGDAAAANQQP</sequence>
<dbReference type="SUPFAM" id="SSF54695">
    <property type="entry name" value="POZ domain"/>
    <property type="match status" value="1"/>
</dbReference>
<dbReference type="Proteomes" id="UP000677803">
    <property type="component" value="Unassembled WGS sequence"/>
</dbReference>
<accession>A0A8S4BKG8</accession>
<gene>
    <name evidence="3" type="ORF">MMEN_LOCUS16841</name>
</gene>
<feature type="region of interest" description="Disordered" evidence="1">
    <location>
        <begin position="60"/>
        <end position="113"/>
    </location>
</feature>
<dbReference type="Pfam" id="PF00651">
    <property type="entry name" value="BTB"/>
    <property type="match status" value="1"/>
</dbReference>
<name>A0A8S4BKG8_9TELE</name>
<dbReference type="GO" id="GO:0000981">
    <property type="term" value="F:DNA-binding transcription factor activity, RNA polymerase II-specific"/>
    <property type="evidence" value="ECO:0007669"/>
    <property type="project" value="TreeGrafter"/>
</dbReference>
<dbReference type="PANTHER" id="PTHR46105">
    <property type="entry name" value="AGAP004733-PA"/>
    <property type="match status" value="1"/>
</dbReference>
<reference evidence="3" key="1">
    <citation type="submission" date="2021-05" db="EMBL/GenBank/DDBJ databases">
        <authorList>
            <person name="Tigano A."/>
        </authorList>
    </citation>
    <scope>NUCLEOTIDE SEQUENCE</scope>
</reference>
<proteinExistence type="predicted"/>
<dbReference type="EMBL" id="CAJRST010034558">
    <property type="protein sequence ID" value="CAG5986469.1"/>
    <property type="molecule type" value="Genomic_DNA"/>
</dbReference>
<dbReference type="GO" id="GO:0000978">
    <property type="term" value="F:RNA polymerase II cis-regulatory region sequence-specific DNA binding"/>
    <property type="evidence" value="ECO:0007669"/>
    <property type="project" value="TreeGrafter"/>
</dbReference>
<evidence type="ECO:0000259" key="2">
    <source>
        <dbReference type="PROSITE" id="PS50097"/>
    </source>
</evidence>
<feature type="region of interest" description="Disordered" evidence="1">
    <location>
        <begin position="126"/>
        <end position="145"/>
    </location>
</feature>
<dbReference type="InterPro" id="IPR050457">
    <property type="entry name" value="ZnFinger_BTB_dom_contain"/>
</dbReference>
<organism evidence="3 4">
    <name type="scientific">Menidia menidia</name>
    <name type="common">Atlantic silverside</name>
    <dbReference type="NCBI Taxonomy" id="238744"/>
    <lineage>
        <taxon>Eukaryota</taxon>
        <taxon>Metazoa</taxon>
        <taxon>Chordata</taxon>
        <taxon>Craniata</taxon>
        <taxon>Vertebrata</taxon>
        <taxon>Euteleostomi</taxon>
        <taxon>Actinopterygii</taxon>
        <taxon>Neopterygii</taxon>
        <taxon>Teleostei</taxon>
        <taxon>Neoteleostei</taxon>
        <taxon>Acanthomorphata</taxon>
        <taxon>Ovalentaria</taxon>
        <taxon>Atherinomorphae</taxon>
        <taxon>Atheriniformes</taxon>
        <taxon>Atherinopsidae</taxon>
        <taxon>Menidiinae</taxon>
        <taxon>Menidia</taxon>
    </lineage>
</organism>
<feature type="domain" description="BTB" evidence="2">
    <location>
        <begin position="28"/>
        <end position="53"/>
    </location>
</feature>
<dbReference type="OrthoDB" id="10261408at2759"/>
<dbReference type="PROSITE" id="PS50097">
    <property type="entry name" value="BTB"/>
    <property type="match status" value="1"/>
</dbReference>
<dbReference type="InterPro" id="IPR011333">
    <property type="entry name" value="SKP1/BTB/POZ_sf"/>
</dbReference>
<evidence type="ECO:0000313" key="4">
    <source>
        <dbReference type="Proteomes" id="UP000677803"/>
    </source>
</evidence>
<dbReference type="InterPro" id="IPR000210">
    <property type="entry name" value="BTB/POZ_dom"/>
</dbReference>
<dbReference type="AlphaFoldDB" id="A0A8S4BKG8"/>